<dbReference type="InterPro" id="IPR038610">
    <property type="entry name" value="FliK-like_C_sf"/>
</dbReference>
<feature type="compositionally biased region" description="Basic and acidic residues" evidence="1">
    <location>
        <begin position="47"/>
        <end position="88"/>
    </location>
</feature>
<keyword evidence="4" id="KW-1185">Reference proteome</keyword>
<dbReference type="Proteomes" id="UP001596060">
    <property type="component" value="Unassembled WGS sequence"/>
</dbReference>
<dbReference type="EMBL" id="JBHSLU010000004">
    <property type="protein sequence ID" value="MFC5503990.1"/>
    <property type="molecule type" value="Genomic_DNA"/>
</dbReference>
<keyword evidence="3" id="KW-0966">Cell projection</keyword>
<feature type="region of interest" description="Disordered" evidence="1">
    <location>
        <begin position="160"/>
        <end position="196"/>
    </location>
</feature>
<dbReference type="Gene3D" id="3.30.750.140">
    <property type="match status" value="1"/>
</dbReference>
<feature type="compositionally biased region" description="Low complexity" evidence="1">
    <location>
        <begin position="113"/>
        <end position="128"/>
    </location>
</feature>
<evidence type="ECO:0000313" key="4">
    <source>
        <dbReference type="Proteomes" id="UP001596060"/>
    </source>
</evidence>
<organism evidence="3 4">
    <name type="scientific">Bosea massiliensis</name>
    <dbReference type="NCBI Taxonomy" id="151419"/>
    <lineage>
        <taxon>Bacteria</taxon>
        <taxon>Pseudomonadati</taxon>
        <taxon>Pseudomonadota</taxon>
        <taxon>Alphaproteobacteria</taxon>
        <taxon>Hyphomicrobiales</taxon>
        <taxon>Boseaceae</taxon>
        <taxon>Bosea</taxon>
    </lineage>
</organism>
<dbReference type="InterPro" id="IPR021136">
    <property type="entry name" value="Flagellar_hook_control-like_C"/>
</dbReference>
<evidence type="ECO:0000256" key="1">
    <source>
        <dbReference type="SAM" id="MobiDB-lite"/>
    </source>
</evidence>
<comment type="caution">
    <text evidence="3">The sequence shown here is derived from an EMBL/GenBank/DDBJ whole genome shotgun (WGS) entry which is preliminary data.</text>
</comment>
<evidence type="ECO:0000259" key="2">
    <source>
        <dbReference type="Pfam" id="PF02120"/>
    </source>
</evidence>
<feature type="region of interest" description="Disordered" evidence="1">
    <location>
        <begin position="225"/>
        <end position="250"/>
    </location>
</feature>
<feature type="compositionally biased region" description="Low complexity" evidence="1">
    <location>
        <begin position="171"/>
        <end position="190"/>
    </location>
</feature>
<reference evidence="4" key="1">
    <citation type="journal article" date="2019" name="Int. J. Syst. Evol. Microbiol.">
        <title>The Global Catalogue of Microorganisms (GCM) 10K type strain sequencing project: providing services to taxonomists for standard genome sequencing and annotation.</title>
        <authorList>
            <consortium name="The Broad Institute Genomics Platform"/>
            <consortium name="The Broad Institute Genome Sequencing Center for Infectious Disease"/>
            <person name="Wu L."/>
            <person name="Ma J."/>
        </authorList>
    </citation>
    <scope>NUCLEOTIDE SEQUENCE [LARGE SCALE GENOMIC DNA]</scope>
    <source>
        <strain evidence="4">CCUG 43117</strain>
    </source>
</reference>
<gene>
    <name evidence="3" type="ORF">ACFPN9_01815</name>
</gene>
<dbReference type="RefSeq" id="WP_066734286.1">
    <property type="nucleotide sequence ID" value="NZ_JBHSLU010000004.1"/>
</dbReference>
<dbReference type="CDD" id="cd17470">
    <property type="entry name" value="T3SS_Flik_C"/>
    <property type="match status" value="1"/>
</dbReference>
<feature type="domain" description="Flagellar hook-length control protein-like C-terminal" evidence="2">
    <location>
        <begin position="417"/>
        <end position="493"/>
    </location>
</feature>
<feature type="region of interest" description="Disordered" evidence="1">
    <location>
        <begin position="473"/>
        <end position="523"/>
    </location>
</feature>
<dbReference type="Pfam" id="PF02120">
    <property type="entry name" value="Flg_hook"/>
    <property type="match status" value="1"/>
</dbReference>
<name>A0ABW0NTZ1_9HYPH</name>
<feature type="compositionally biased region" description="Basic and acidic residues" evidence="1">
    <location>
        <begin position="16"/>
        <end position="31"/>
    </location>
</feature>
<protein>
    <submittedName>
        <fullName evidence="3">Flagellar hook-length control protein FliK</fullName>
    </submittedName>
</protein>
<feature type="compositionally biased region" description="Low complexity" evidence="1">
    <location>
        <begin position="225"/>
        <end position="239"/>
    </location>
</feature>
<keyword evidence="3" id="KW-0282">Flagellum</keyword>
<accession>A0ABW0NTZ1</accession>
<proteinExistence type="predicted"/>
<feature type="region of interest" description="Disordered" evidence="1">
    <location>
        <begin position="1"/>
        <end position="128"/>
    </location>
</feature>
<keyword evidence="3" id="KW-0969">Cilium</keyword>
<sequence length="544" mass="54936">MSIQPLTIASAPAEAAPRRRAVEREPNERESFVLPQDEPVREAPAAPRERREASAEADAPVRDGREPVRASEERKAQSDEAKSAKAEETGQADASSEATADKAAKGGQTEPQKPAAAPATAPKPASATKPDLDVAALVTIAQAAQDETPAQTTAALAAAVVASGSHPSPQAVETDGATTETTEAAKPVETSEGEGTVPAALPDIMMAETAPAAPVQPLLVPAPATPAAMPASSASTPAPDGDPLAGKGGGAATAQAVAAIAPGTASTVAGDPQQPVAGQAAGPEVAGAPAARPAADRFTAALALTPDAAPAGKAETVPTGLPGTPEVTPKAEAPAALPTAATAEFKPLERLDQALGAIDLSAMTAQGAARPDPLRMLAMPDPILAQTPAQPGHAAASGPPTPLHVLPIEIGLKALSGARQFDIRLDPGELGRVDVTLSISDKGEVSARMVVDRVETLHLLQRDARTLERAFEQAGLKPSDGGVDISLRDPSDQSGFRQPRQQDDTPQRRRGSASGAEAGDDIAITALSAPQGRFVRLGGVDVSV</sequence>
<evidence type="ECO:0000313" key="3">
    <source>
        <dbReference type="EMBL" id="MFC5503990.1"/>
    </source>
</evidence>